<gene>
    <name evidence="1" type="ORF">FYJ83_10040</name>
</gene>
<organism evidence="1 2">
    <name type="scientific">Tissierella pigra</name>
    <dbReference type="NCBI Taxonomy" id="2607614"/>
    <lineage>
        <taxon>Bacteria</taxon>
        <taxon>Bacillati</taxon>
        <taxon>Bacillota</taxon>
        <taxon>Tissierellia</taxon>
        <taxon>Tissierellales</taxon>
        <taxon>Tissierellaceae</taxon>
        <taxon>Tissierella</taxon>
    </lineage>
</organism>
<dbReference type="InterPro" id="IPR043895">
    <property type="entry name" value="DUF5839"/>
</dbReference>
<dbReference type="AlphaFoldDB" id="A0A6N7XJP9"/>
<keyword evidence="2" id="KW-1185">Reference proteome</keyword>
<comment type="caution">
    <text evidence="1">The sequence shown here is derived from an EMBL/GenBank/DDBJ whole genome shotgun (WGS) entry which is preliminary data.</text>
</comment>
<dbReference type="Pfam" id="PF19157">
    <property type="entry name" value="DUF5839"/>
    <property type="match status" value="1"/>
</dbReference>
<sequence>MKTMTIDELKKRGLKQGDLYFIEHENYQFTGWYLVIGNNLDVSLNTDRKNAHGCAETECCLYEIKKIILREDLPNNFAPNTSRFFKTFDESLVEPIITNIIKQKTSKYIHAVHFGSSKFYTWRVPEKLNNVKFKKGDIVEVDTIYGNQYVQVKETAEYEYDEKFNEVINLIKTDDLPF</sequence>
<reference evidence="1 2" key="1">
    <citation type="submission" date="2019-09" db="EMBL/GenBank/DDBJ databases">
        <title>In-depth cultivation of the pig gut microbiome towards novel bacterial diversity and tailored functional studies.</title>
        <authorList>
            <person name="Wylensek D."/>
            <person name="Hitch T.C.A."/>
            <person name="Clavel T."/>
        </authorList>
    </citation>
    <scope>NUCLEOTIDE SEQUENCE [LARGE SCALE GENOMIC DNA]</scope>
    <source>
        <strain evidence="1 2">WCA3-693-APC-4?</strain>
    </source>
</reference>
<name>A0A6N7XJP9_9FIRM</name>
<accession>A0A6N7XJP9</accession>
<protein>
    <submittedName>
        <fullName evidence="1">Uncharacterized protein</fullName>
    </submittedName>
</protein>
<dbReference type="RefSeq" id="WP_154440234.1">
    <property type="nucleotide sequence ID" value="NZ_VUNQ01000019.1"/>
</dbReference>
<dbReference type="Proteomes" id="UP000469523">
    <property type="component" value="Unassembled WGS sequence"/>
</dbReference>
<evidence type="ECO:0000313" key="1">
    <source>
        <dbReference type="EMBL" id="MSU01806.1"/>
    </source>
</evidence>
<proteinExistence type="predicted"/>
<dbReference type="EMBL" id="VUNQ01000019">
    <property type="protein sequence ID" value="MSU01806.1"/>
    <property type="molecule type" value="Genomic_DNA"/>
</dbReference>
<evidence type="ECO:0000313" key="2">
    <source>
        <dbReference type="Proteomes" id="UP000469523"/>
    </source>
</evidence>